<evidence type="ECO:0000259" key="2">
    <source>
        <dbReference type="Pfam" id="PF13559"/>
    </source>
</evidence>
<evidence type="ECO:0000313" key="4">
    <source>
        <dbReference type="Proteomes" id="UP000521748"/>
    </source>
</evidence>
<feature type="domain" description="Protein-glutamine gamma-glutamyltransferase-like C-terminal" evidence="2">
    <location>
        <begin position="130"/>
        <end position="204"/>
    </location>
</feature>
<keyword evidence="1" id="KW-0472">Membrane</keyword>
<keyword evidence="1" id="KW-1133">Transmembrane helix</keyword>
<name>A0A7Y9S7X1_9MICC</name>
<protein>
    <recommendedName>
        <fullName evidence="2">Protein-glutamine gamma-glutamyltransferase-like C-terminal domain-containing protein</fullName>
    </recommendedName>
</protein>
<dbReference type="Pfam" id="PF13559">
    <property type="entry name" value="DUF4129"/>
    <property type="match status" value="1"/>
</dbReference>
<gene>
    <name evidence="3" type="ORF">FHU41_001133</name>
</gene>
<sequence>MRNFDIPVDPDADQARQWAIDELAKRQYQDAKPGVGQQFLQAISDFFNWLLTQLSSALHVDPSIATVILVLVPVLVIGIIIFLVRPRLLRHQHQDAEIFEAESELSAAEHRRNAQQAAAGGDFALALTELFRAMVRSAEERVVIDPQPGRTADEVTVLLVAAFPSEQAALWETARGFNRVRYSPQLSGQLRIGSAEYQRALRLDQALLDLKAADDGVAQLEWVGPR</sequence>
<accession>A0A7Y9S7X1</accession>
<evidence type="ECO:0000313" key="3">
    <source>
        <dbReference type="EMBL" id="NYE94912.1"/>
    </source>
</evidence>
<dbReference type="AlphaFoldDB" id="A0A7Y9S7X1"/>
<keyword evidence="1" id="KW-0812">Transmembrane</keyword>
<keyword evidence="4" id="KW-1185">Reference proteome</keyword>
<reference evidence="3 4" key="1">
    <citation type="submission" date="2020-07" db="EMBL/GenBank/DDBJ databases">
        <title>Sequencing the genomes of 1000 actinobacteria strains.</title>
        <authorList>
            <person name="Klenk H.-P."/>
        </authorList>
    </citation>
    <scope>NUCLEOTIDE SEQUENCE [LARGE SCALE GENOMIC DNA]</scope>
    <source>
        <strain evidence="3 4">DSM 102047</strain>
    </source>
</reference>
<comment type="caution">
    <text evidence="3">The sequence shown here is derived from an EMBL/GenBank/DDBJ whole genome shotgun (WGS) entry which is preliminary data.</text>
</comment>
<dbReference type="EMBL" id="JACBYQ010000001">
    <property type="protein sequence ID" value="NYE94912.1"/>
    <property type="molecule type" value="Genomic_DNA"/>
</dbReference>
<evidence type="ECO:0000256" key="1">
    <source>
        <dbReference type="SAM" id="Phobius"/>
    </source>
</evidence>
<dbReference type="RefSeq" id="WP_179388622.1">
    <property type="nucleotide sequence ID" value="NZ_JACBYQ010000001.1"/>
</dbReference>
<proteinExistence type="predicted"/>
<feature type="transmembrane region" description="Helical" evidence="1">
    <location>
        <begin position="64"/>
        <end position="84"/>
    </location>
</feature>
<dbReference type="InterPro" id="IPR025403">
    <property type="entry name" value="TgpA-like_C"/>
</dbReference>
<dbReference type="Proteomes" id="UP000521748">
    <property type="component" value="Unassembled WGS sequence"/>
</dbReference>
<organism evidence="3 4">
    <name type="scientific">Psychromicrobium silvestre</name>
    <dbReference type="NCBI Taxonomy" id="1645614"/>
    <lineage>
        <taxon>Bacteria</taxon>
        <taxon>Bacillati</taxon>
        <taxon>Actinomycetota</taxon>
        <taxon>Actinomycetes</taxon>
        <taxon>Micrococcales</taxon>
        <taxon>Micrococcaceae</taxon>
        <taxon>Psychromicrobium</taxon>
    </lineage>
</organism>